<dbReference type="RefSeq" id="WP_207678191.1">
    <property type="nucleotide sequence ID" value="NZ_CP061800.1"/>
</dbReference>
<protein>
    <submittedName>
        <fullName evidence="1">Uncharacterized protein</fullName>
    </submittedName>
</protein>
<dbReference type="KEGG" id="dmm:dnm_057340"/>
<accession>A0A975BQ80</accession>
<reference evidence="1" key="1">
    <citation type="journal article" date="2021" name="Microb. Physiol.">
        <title>Proteogenomic Insights into the Physiology of Marine, Sulfate-Reducing, Filamentous Desulfonema limicola and Desulfonema magnum.</title>
        <authorList>
            <person name="Schnaars V."/>
            <person name="Wohlbrand L."/>
            <person name="Scheve S."/>
            <person name="Hinrichs C."/>
            <person name="Reinhardt R."/>
            <person name="Rabus R."/>
        </authorList>
    </citation>
    <scope>NUCLEOTIDE SEQUENCE</scope>
    <source>
        <strain evidence="1">4be13</strain>
    </source>
</reference>
<name>A0A975BQ80_9BACT</name>
<keyword evidence="2" id="KW-1185">Reference proteome</keyword>
<evidence type="ECO:0000313" key="1">
    <source>
        <dbReference type="EMBL" id="QTA89677.1"/>
    </source>
</evidence>
<dbReference type="EMBL" id="CP061800">
    <property type="protein sequence ID" value="QTA89677.1"/>
    <property type="molecule type" value="Genomic_DNA"/>
</dbReference>
<dbReference type="Proteomes" id="UP000663722">
    <property type="component" value="Chromosome"/>
</dbReference>
<gene>
    <name evidence="1" type="ORF">dnm_057340</name>
</gene>
<dbReference type="InterPro" id="IPR045397">
    <property type="entry name" value="TumE-like"/>
</dbReference>
<dbReference type="Pfam" id="PF20126">
    <property type="entry name" value="TumE"/>
    <property type="match status" value="1"/>
</dbReference>
<evidence type="ECO:0000313" key="2">
    <source>
        <dbReference type="Proteomes" id="UP000663722"/>
    </source>
</evidence>
<dbReference type="AlphaFoldDB" id="A0A975BQ80"/>
<proteinExistence type="predicted"/>
<sequence>MRDKTLLFVRDYLFSEGSRKYSFHWQDVHGNCILRWDNAPHHQGVSTFPYHRHFGKEEHIQESQPMRLETVLEYIQGQRE</sequence>
<organism evidence="1 2">
    <name type="scientific">Desulfonema magnum</name>
    <dbReference type="NCBI Taxonomy" id="45655"/>
    <lineage>
        <taxon>Bacteria</taxon>
        <taxon>Pseudomonadati</taxon>
        <taxon>Thermodesulfobacteriota</taxon>
        <taxon>Desulfobacteria</taxon>
        <taxon>Desulfobacterales</taxon>
        <taxon>Desulfococcaceae</taxon>
        <taxon>Desulfonema</taxon>
    </lineage>
</organism>